<gene>
    <name evidence="1" type="ORF">ALO94_03126</name>
</gene>
<evidence type="ECO:0000313" key="1">
    <source>
        <dbReference type="EMBL" id="KPZ09235.1"/>
    </source>
</evidence>
<protein>
    <submittedName>
        <fullName evidence="1">Uncharacterized protein</fullName>
    </submittedName>
</protein>
<name>A0A0Q0DNL4_PSESX</name>
<proteinExistence type="predicted"/>
<dbReference type="Proteomes" id="UP000050384">
    <property type="component" value="Unassembled WGS sequence"/>
</dbReference>
<accession>A0A0Q0DNL4</accession>
<dbReference type="AlphaFoldDB" id="A0A0Q0DNL4"/>
<reference evidence="1 2" key="1">
    <citation type="submission" date="2015-09" db="EMBL/GenBank/DDBJ databases">
        <title>Genome announcement of multiple Pseudomonas syringae strains.</title>
        <authorList>
            <person name="Thakur S."/>
            <person name="Wang P.W."/>
            <person name="Gong Y."/>
            <person name="Weir B.S."/>
            <person name="Guttman D.S."/>
        </authorList>
    </citation>
    <scope>NUCLEOTIDE SEQUENCE [LARGE SCALE GENOMIC DNA]</scope>
    <source>
        <strain evidence="1 2">ICMP16929</strain>
    </source>
</reference>
<dbReference type="EMBL" id="LJRI01000227">
    <property type="protein sequence ID" value="KPZ09235.1"/>
    <property type="molecule type" value="Genomic_DNA"/>
</dbReference>
<evidence type="ECO:0000313" key="2">
    <source>
        <dbReference type="Proteomes" id="UP000050384"/>
    </source>
</evidence>
<sequence length="51" mass="6020">MMHDNTPGPLTPHEFDAMMRELDEAQDWMLDQLKQRRVAQEQLHAPSETDQ</sequence>
<organism evidence="1 2">
    <name type="scientific">Pseudomonas syringae pv. spinaceae</name>
    <dbReference type="NCBI Taxonomy" id="264459"/>
    <lineage>
        <taxon>Bacteria</taxon>
        <taxon>Pseudomonadati</taxon>
        <taxon>Pseudomonadota</taxon>
        <taxon>Gammaproteobacteria</taxon>
        <taxon>Pseudomonadales</taxon>
        <taxon>Pseudomonadaceae</taxon>
        <taxon>Pseudomonas</taxon>
        <taxon>Pseudomonas syringae</taxon>
    </lineage>
</organism>
<dbReference type="PATRIC" id="fig|264459.3.peg.5011"/>
<comment type="caution">
    <text evidence="1">The sequence shown here is derived from an EMBL/GenBank/DDBJ whole genome shotgun (WGS) entry which is preliminary data.</text>
</comment>